<protein>
    <submittedName>
        <fullName evidence="2">Uncharacterized protein</fullName>
    </submittedName>
</protein>
<accession>A0A0G4HCS5</accession>
<feature type="non-terminal residue" evidence="2">
    <location>
        <position position="1"/>
    </location>
</feature>
<feature type="compositionally biased region" description="Gly residues" evidence="1">
    <location>
        <begin position="966"/>
        <end position="975"/>
    </location>
</feature>
<feature type="compositionally biased region" description="Low complexity" evidence="1">
    <location>
        <begin position="340"/>
        <end position="353"/>
    </location>
</feature>
<gene>
    <name evidence="2" type="ORF">Cvel_26144</name>
</gene>
<feature type="region of interest" description="Disordered" evidence="1">
    <location>
        <begin position="680"/>
        <end position="699"/>
    </location>
</feature>
<feature type="region of interest" description="Disordered" evidence="1">
    <location>
        <begin position="88"/>
        <end position="130"/>
    </location>
</feature>
<feature type="region of interest" description="Disordered" evidence="1">
    <location>
        <begin position="811"/>
        <end position="830"/>
    </location>
</feature>
<feature type="compositionally biased region" description="Acidic residues" evidence="1">
    <location>
        <begin position="281"/>
        <end position="291"/>
    </location>
</feature>
<feature type="compositionally biased region" description="Basic and acidic residues" evidence="1">
    <location>
        <begin position="198"/>
        <end position="230"/>
    </location>
</feature>
<feature type="compositionally biased region" description="Basic and acidic residues" evidence="1">
    <location>
        <begin position="292"/>
        <end position="338"/>
    </location>
</feature>
<feature type="region of interest" description="Disordered" evidence="1">
    <location>
        <begin position="182"/>
        <end position="237"/>
    </location>
</feature>
<name>A0A0G4HCS5_9ALVE</name>
<feature type="compositionally biased region" description="Low complexity" evidence="1">
    <location>
        <begin position="937"/>
        <end position="947"/>
    </location>
</feature>
<evidence type="ECO:0000313" key="2">
    <source>
        <dbReference type="EMBL" id="CEM41622.1"/>
    </source>
</evidence>
<dbReference type="VEuPathDB" id="CryptoDB:Cvel_26144"/>
<dbReference type="AlphaFoldDB" id="A0A0G4HCS5"/>
<feature type="compositionally biased region" description="Pro residues" evidence="1">
    <location>
        <begin position="914"/>
        <end position="923"/>
    </location>
</feature>
<dbReference type="EMBL" id="CDMZ01002273">
    <property type="protein sequence ID" value="CEM41622.1"/>
    <property type="molecule type" value="Genomic_DNA"/>
</dbReference>
<feature type="compositionally biased region" description="Low complexity" evidence="1">
    <location>
        <begin position="1006"/>
        <end position="1026"/>
    </location>
</feature>
<sequence length="1050" mass="112582">SRYFRQWRPRYVLLVSLHRLRQGDEKEKEKEKGAAGKVGGGRLGSSRSSTRYPTPDGAGGRMTPLQTQHGISRGEAVGWGGEFSLCMEGRLSSSPGRPSSGASSSSRRKERGRGRDPRLSREEADEEREWLDCAGEVEDEYAVDMDGGNPYSYSTSTGSLLSPPVSREEMNLFLVFLRPDSSSSAGDGEEELPAKMAAEAKKAKKTTTEDEKDEAKKGKGKTEVKGKEGEETAAGAAAAQIRRLLSSLTISEILPLGTQRPVLFHESLPAFWGEVFKASEGEGEGGEDTEGKEEKSQQEEGEKEKEGQKEKEPDEVPKRRASEQEDEKTKKKDADVNHHSSSSSSSASASSSSGTTTPPIPRHLLELSSSSWRGIMRGWSCLFGLFGMERVQGVCVTGLSGRRSFNLVPLPFTTAKDVLLETVAPRDRPAEQFARQVNALILCLVASCCKSVHTVRGALAPPLHTFGFSISKKRERSTAASNQQAQTHAAPLYTYSHIQSRETSHPFREPAAIPFLHRIRRPFLTHYLMLKSGKETPPLHNASLDRLDEEQADHLPFGGLRGSSAKSVTQQQQQGGRPGLPPSGRARVPPSLPTGPAGSRRSLARARRLQEAHARVWMNASQLGSERGDGGSVLAPSTGGGAVGLSHGDSFAFPPAPATIQEQLKAQIQSGFQWSEHPSALVGGQEHAEGGRGASAEGGMGTRMGVHQQHHLHQHPGGQMVPPPVIQTTMDGAPLHGGALPFYSTAPRAHTHSTSNNMYLGAMLYRMFGDHPDWVGGGGEFENFDLGGYGGAGDGRESFSFSADEAAGWEGYGAEDEEDELSAEGDGRPLCRSISDPLALSFGGGVSFSREREREQAGRSTRPLHGLGPLPPLSAQAALESETERDRERFGLFGGGNPSYGHAGPSGSSHNPLRVPPPPPPPFSGLCGDDHRGGAASSQQQQSFPSSIGGTSHAHHQREKERDTGIGRGGGGGVGTPKMTAEAFDFWQLPCRPHSQQQVDARVPPHSHSQQQQQQQAISGSSSAAGMMKMSTLSYESAVSVNSSKEGRRG</sequence>
<feature type="region of interest" description="Disordered" evidence="1">
    <location>
        <begin position="554"/>
        <end position="606"/>
    </location>
</feature>
<reference evidence="2" key="1">
    <citation type="submission" date="2014-11" db="EMBL/GenBank/DDBJ databases">
        <authorList>
            <person name="Otto D Thomas"/>
            <person name="Naeem Raeece"/>
        </authorList>
    </citation>
    <scope>NUCLEOTIDE SEQUENCE</scope>
</reference>
<feature type="compositionally biased region" description="Low complexity" evidence="1">
    <location>
        <begin position="89"/>
        <end position="105"/>
    </location>
</feature>
<organism evidence="2">
    <name type="scientific">Chromera velia CCMP2878</name>
    <dbReference type="NCBI Taxonomy" id="1169474"/>
    <lineage>
        <taxon>Eukaryota</taxon>
        <taxon>Sar</taxon>
        <taxon>Alveolata</taxon>
        <taxon>Colpodellida</taxon>
        <taxon>Chromeraceae</taxon>
        <taxon>Chromera</taxon>
    </lineage>
</organism>
<proteinExistence type="predicted"/>
<feature type="region of interest" description="Disordered" evidence="1">
    <location>
        <begin position="843"/>
        <end position="1029"/>
    </location>
</feature>
<evidence type="ECO:0000256" key="1">
    <source>
        <dbReference type="SAM" id="MobiDB-lite"/>
    </source>
</evidence>
<feature type="compositionally biased region" description="Basic and acidic residues" evidence="1">
    <location>
        <begin position="21"/>
        <end position="34"/>
    </location>
</feature>
<feature type="region of interest" description="Disordered" evidence="1">
    <location>
        <begin position="21"/>
        <end position="66"/>
    </location>
</feature>
<feature type="compositionally biased region" description="Acidic residues" evidence="1">
    <location>
        <begin position="813"/>
        <end position="823"/>
    </location>
</feature>
<feature type="compositionally biased region" description="Basic and acidic residues" evidence="1">
    <location>
        <begin position="113"/>
        <end position="122"/>
    </location>
</feature>
<feature type="region of interest" description="Disordered" evidence="1">
    <location>
        <begin position="280"/>
        <end position="362"/>
    </location>
</feature>